<protein>
    <recommendedName>
        <fullName evidence="5">Hydantoin racemase</fullName>
    </recommendedName>
</protein>
<dbReference type="EMBL" id="CP015583">
    <property type="protein sequence ID" value="APT58736.1"/>
    <property type="molecule type" value="Genomic_DNA"/>
</dbReference>
<dbReference type="KEGG" id="rgi:RGI145_18130"/>
<evidence type="ECO:0000256" key="1">
    <source>
        <dbReference type="ARBA" id="ARBA00038414"/>
    </source>
</evidence>
<gene>
    <name evidence="3" type="ORF">RGI145_18130</name>
</gene>
<dbReference type="InterPro" id="IPR052186">
    <property type="entry name" value="Hydantoin_racemase-like"/>
</dbReference>
<name>A0A1L7AIU8_9PROT</name>
<accession>A0A1L7AIU8</accession>
<dbReference type="InterPro" id="IPR053714">
    <property type="entry name" value="Iso_Racemase_Enz_sf"/>
</dbReference>
<dbReference type="GO" id="GO:0047661">
    <property type="term" value="F:amino-acid racemase activity"/>
    <property type="evidence" value="ECO:0007669"/>
    <property type="project" value="InterPro"/>
</dbReference>
<sequence length="243" mass="24840">MRLLLLNGNTDSAMTERLRHHATGWLARQERRDVELVPCTARFGARYIATRAAVAVAGHAVLEAIAEQDRAVDRIAIACFGEPGFLAAREIARVPVRGMAEASIAAALALAPGARIALLTGGEAWVPMLREHAFALGHGADRILVRAVPPAGDALARDPDGAARLLARAAEAVIAEGAGVVVLGGAGLAGLAPAVSAHLPVPVLDSLDCLMEASLGEPLPPLPTPPAAPSSGLSTALSERLGG</sequence>
<dbReference type="InterPro" id="IPR015942">
    <property type="entry name" value="Asp/Glu/hydantoin_racemase"/>
</dbReference>
<evidence type="ECO:0008006" key="5">
    <source>
        <dbReference type="Google" id="ProtNLM"/>
    </source>
</evidence>
<proteinExistence type="inferred from homology"/>
<evidence type="ECO:0000256" key="2">
    <source>
        <dbReference type="SAM" id="MobiDB-lite"/>
    </source>
</evidence>
<dbReference type="eggNOG" id="COG4126">
    <property type="taxonomic scope" value="Bacteria"/>
</dbReference>
<dbReference type="Proteomes" id="UP000185494">
    <property type="component" value="Chromosome 1"/>
</dbReference>
<feature type="compositionally biased region" description="Low complexity" evidence="2">
    <location>
        <begin position="229"/>
        <end position="243"/>
    </location>
</feature>
<dbReference type="PANTHER" id="PTHR28047:SF5">
    <property type="entry name" value="PROTEIN DCG1"/>
    <property type="match status" value="1"/>
</dbReference>
<feature type="region of interest" description="Disordered" evidence="2">
    <location>
        <begin position="218"/>
        <end position="243"/>
    </location>
</feature>
<comment type="similarity">
    <text evidence="1">Belongs to the HyuE racemase family.</text>
</comment>
<evidence type="ECO:0000313" key="4">
    <source>
        <dbReference type="Proteomes" id="UP000185494"/>
    </source>
</evidence>
<feature type="compositionally biased region" description="Pro residues" evidence="2">
    <location>
        <begin position="218"/>
        <end position="228"/>
    </location>
</feature>
<dbReference type="Gene3D" id="3.40.50.12500">
    <property type="match status" value="1"/>
</dbReference>
<organism evidence="3 4">
    <name type="scientific">Roseomonas gilardii</name>
    <dbReference type="NCBI Taxonomy" id="257708"/>
    <lineage>
        <taxon>Bacteria</taxon>
        <taxon>Pseudomonadati</taxon>
        <taxon>Pseudomonadota</taxon>
        <taxon>Alphaproteobacteria</taxon>
        <taxon>Acetobacterales</taxon>
        <taxon>Roseomonadaceae</taxon>
        <taxon>Roseomonas</taxon>
    </lineage>
</organism>
<dbReference type="AlphaFoldDB" id="A0A1L7AIU8"/>
<dbReference type="PANTHER" id="PTHR28047">
    <property type="entry name" value="PROTEIN DCG1"/>
    <property type="match status" value="1"/>
</dbReference>
<evidence type="ECO:0000313" key="3">
    <source>
        <dbReference type="EMBL" id="APT58736.1"/>
    </source>
</evidence>
<dbReference type="STRING" id="257708.RGI145_18130"/>
<reference evidence="3 4" key="1">
    <citation type="submission" date="2016-05" db="EMBL/GenBank/DDBJ databases">
        <title>Complete Genome and Methylome Analysis of Psychrotrophic Bacterial Isolates from Antarctic Lake Untersee.</title>
        <authorList>
            <person name="Fomenkov A."/>
            <person name="Akimov V.N."/>
            <person name="Vasilyeva L.V."/>
            <person name="Andersen D."/>
            <person name="Vincze T."/>
            <person name="Roberts R.J."/>
        </authorList>
    </citation>
    <scope>NUCLEOTIDE SEQUENCE [LARGE SCALE GENOMIC DNA]</scope>
    <source>
        <strain evidence="3 4">U14-5</strain>
    </source>
</reference>
<dbReference type="RefSeq" id="WP_075799490.1">
    <property type="nucleotide sequence ID" value="NZ_CP015583.1"/>
</dbReference>
<dbReference type="Pfam" id="PF01177">
    <property type="entry name" value="Asp_Glu_race"/>
    <property type="match status" value="1"/>
</dbReference>